<reference evidence="2 3" key="1">
    <citation type="submission" date="2021-07" db="EMBL/GenBank/DDBJ databases">
        <title>Shewanella sp. nov, isolated from SCS.</title>
        <authorList>
            <person name="Cao W.R."/>
        </authorList>
    </citation>
    <scope>NUCLEOTIDE SEQUENCE [LARGE SCALE GENOMIC DNA]</scope>
    <source>
        <strain evidence="2 3">NR704-98</strain>
    </source>
</reference>
<dbReference type="EMBL" id="JAHZST010000011">
    <property type="protein sequence ID" value="MBW8184971.1"/>
    <property type="molecule type" value="Genomic_DNA"/>
</dbReference>
<dbReference type="InterPro" id="IPR025644">
    <property type="entry name" value="DUF4344"/>
</dbReference>
<keyword evidence="3" id="KW-1185">Reference proteome</keyword>
<evidence type="ECO:0000313" key="2">
    <source>
        <dbReference type="EMBL" id="MBW8184971.1"/>
    </source>
</evidence>
<keyword evidence="1" id="KW-0732">Signal</keyword>
<dbReference type="Proteomes" id="UP001195963">
    <property type="component" value="Unassembled WGS sequence"/>
</dbReference>
<proteinExistence type="predicted"/>
<feature type="chain" id="PRO_5045246797" evidence="1">
    <location>
        <begin position="24"/>
        <end position="254"/>
    </location>
</feature>
<organism evidence="2 3">
    <name type="scientific">Shewanella nanhaiensis</name>
    <dbReference type="NCBI Taxonomy" id="2864872"/>
    <lineage>
        <taxon>Bacteria</taxon>
        <taxon>Pseudomonadati</taxon>
        <taxon>Pseudomonadota</taxon>
        <taxon>Gammaproteobacteria</taxon>
        <taxon>Alteromonadales</taxon>
        <taxon>Shewanellaceae</taxon>
        <taxon>Shewanella</taxon>
    </lineage>
</organism>
<sequence>MKNIFIVLSVLCLVISLSSLASAKTTQIYLPVKNSADKQAREVIKSVEAQIQQLVGELPMNSNLEIRYGAKDGPLFDPESMRIEIPYEFVTEVLERFEKDNYQETGVMPYEATQDALLHTLGHEYGHAFIFANQVIVLGREEDAVDTLATLLLLHTFENGSDIALSAADLFSLEDEEVQEFEDDHFWGEHSLDAQRYFSTLCLIYGSDPDRYGNIIPKEQLYIQRDSYCEEEFFRQTENWQKLKSRYRVSSPKH</sequence>
<gene>
    <name evidence="2" type="ORF">K0625_15025</name>
</gene>
<protein>
    <submittedName>
        <fullName evidence="2">DUF4344 domain-containing metallopeptidase</fullName>
    </submittedName>
</protein>
<comment type="caution">
    <text evidence="2">The sequence shown here is derived from an EMBL/GenBank/DDBJ whole genome shotgun (WGS) entry which is preliminary data.</text>
</comment>
<feature type="signal peptide" evidence="1">
    <location>
        <begin position="1"/>
        <end position="23"/>
    </location>
</feature>
<dbReference type="Pfam" id="PF14247">
    <property type="entry name" value="DUF4344"/>
    <property type="match status" value="1"/>
</dbReference>
<dbReference type="RefSeq" id="WP_220110442.1">
    <property type="nucleotide sequence ID" value="NZ_JAHZST010000011.1"/>
</dbReference>
<name>A0ABS7E5L5_9GAMM</name>
<accession>A0ABS7E5L5</accession>
<evidence type="ECO:0000313" key="3">
    <source>
        <dbReference type="Proteomes" id="UP001195963"/>
    </source>
</evidence>
<evidence type="ECO:0000256" key="1">
    <source>
        <dbReference type="SAM" id="SignalP"/>
    </source>
</evidence>